<evidence type="ECO:0000259" key="2">
    <source>
        <dbReference type="PROSITE" id="PS50828"/>
    </source>
</evidence>
<dbReference type="OrthoDB" id="3231855at2759"/>
<keyword evidence="5" id="KW-1185">Reference proteome</keyword>
<dbReference type="SMART" id="SM00463">
    <property type="entry name" value="SMR"/>
    <property type="match status" value="1"/>
</dbReference>
<organism evidence="3">
    <name type="scientific">Puccinia triticina (isolate 1-1 / race 1 (BBBD))</name>
    <name type="common">Brown leaf rust fungus</name>
    <dbReference type="NCBI Taxonomy" id="630390"/>
    <lineage>
        <taxon>Eukaryota</taxon>
        <taxon>Fungi</taxon>
        <taxon>Dikarya</taxon>
        <taxon>Basidiomycota</taxon>
        <taxon>Pucciniomycotina</taxon>
        <taxon>Pucciniomycetes</taxon>
        <taxon>Pucciniales</taxon>
        <taxon>Pucciniaceae</taxon>
        <taxon>Puccinia</taxon>
    </lineage>
</organism>
<dbReference type="EMBL" id="ADAS02000016">
    <property type="protein sequence ID" value="OAV96905.1"/>
    <property type="molecule type" value="Genomic_DNA"/>
</dbReference>
<feature type="signal peptide" evidence="1">
    <location>
        <begin position="1"/>
        <end position="19"/>
    </location>
</feature>
<dbReference type="SUPFAM" id="SSF160443">
    <property type="entry name" value="SMR domain-like"/>
    <property type="match status" value="1"/>
</dbReference>
<keyword evidence="1" id="KW-0732">Signal</keyword>
<reference evidence="3" key="2">
    <citation type="submission" date="2016-05" db="EMBL/GenBank/DDBJ databases">
        <title>Comparative analysis highlights variable genome content of wheat rusts and divergence of the mating loci.</title>
        <authorList>
            <person name="Cuomo C.A."/>
            <person name="Bakkeren G."/>
            <person name="Szabo L."/>
            <person name="Khalil H."/>
            <person name="Joly D."/>
            <person name="Goldberg J."/>
            <person name="Young S."/>
            <person name="Zeng Q."/>
            <person name="Fellers J."/>
        </authorList>
    </citation>
    <scope>NUCLEOTIDE SEQUENCE [LARGE SCALE GENOMIC DNA]</scope>
    <source>
        <strain evidence="3">1-1 BBBD Race 1</strain>
    </source>
</reference>
<dbReference type="InterPro" id="IPR036063">
    <property type="entry name" value="Smr_dom_sf"/>
</dbReference>
<dbReference type="InterPro" id="IPR053020">
    <property type="entry name" value="Smr_domain_protein"/>
</dbReference>
<proteinExistence type="predicted"/>
<dbReference type="EnsemblFungi" id="PTTG_26183-t43_1">
    <property type="protein sequence ID" value="PTTG_26183-t43_1-p1"/>
    <property type="gene ID" value="PTTG_26183"/>
</dbReference>
<reference evidence="3" key="1">
    <citation type="submission" date="2009-11" db="EMBL/GenBank/DDBJ databases">
        <authorList>
            <consortium name="The Broad Institute Genome Sequencing Platform"/>
            <person name="Ward D."/>
            <person name="Feldgarden M."/>
            <person name="Earl A."/>
            <person name="Young S.K."/>
            <person name="Zeng Q."/>
            <person name="Koehrsen M."/>
            <person name="Alvarado L."/>
            <person name="Berlin A."/>
            <person name="Bochicchio J."/>
            <person name="Borenstein D."/>
            <person name="Chapman S.B."/>
            <person name="Chen Z."/>
            <person name="Engels R."/>
            <person name="Freedman E."/>
            <person name="Gellesch M."/>
            <person name="Goldberg J."/>
            <person name="Griggs A."/>
            <person name="Gujja S."/>
            <person name="Heilman E."/>
            <person name="Heiman D."/>
            <person name="Hepburn T."/>
            <person name="Howarth C."/>
            <person name="Jen D."/>
            <person name="Larson L."/>
            <person name="Lewis B."/>
            <person name="Mehta T."/>
            <person name="Park D."/>
            <person name="Pearson M."/>
            <person name="Roberts A."/>
            <person name="Saif S."/>
            <person name="Shea T."/>
            <person name="Shenoy N."/>
            <person name="Sisk P."/>
            <person name="Stolte C."/>
            <person name="Sykes S."/>
            <person name="Thomson T."/>
            <person name="Walk T."/>
            <person name="White J."/>
            <person name="Yandava C."/>
            <person name="Izard J."/>
            <person name="Baranova O.V."/>
            <person name="Blanton J.M."/>
            <person name="Tanner A.C."/>
            <person name="Dewhirst F.E."/>
            <person name="Haas B."/>
            <person name="Nusbaum C."/>
            <person name="Birren B."/>
        </authorList>
    </citation>
    <scope>NUCLEOTIDE SEQUENCE [LARGE SCALE GENOMIC DNA]</scope>
    <source>
        <strain evidence="3">1-1 BBBD Race 1</strain>
    </source>
</reference>
<dbReference type="InterPro" id="IPR002625">
    <property type="entry name" value="Smr_dom"/>
</dbReference>
<dbReference type="VEuPathDB" id="FungiDB:PTTG_26183"/>
<evidence type="ECO:0000313" key="3">
    <source>
        <dbReference type="EMBL" id="OAV96905.1"/>
    </source>
</evidence>
<evidence type="ECO:0000313" key="5">
    <source>
        <dbReference type="Proteomes" id="UP000005240"/>
    </source>
</evidence>
<evidence type="ECO:0000256" key="1">
    <source>
        <dbReference type="SAM" id="SignalP"/>
    </source>
</evidence>
<protein>
    <submittedName>
        <fullName evidence="4">Smr domain-containing protein</fullName>
    </submittedName>
</protein>
<dbReference type="PANTHER" id="PTHR47417">
    <property type="entry name" value="SMR DOMAIN-CONTAINING PROTEIN YPL199C"/>
    <property type="match status" value="1"/>
</dbReference>
<dbReference type="STRING" id="630390.A0A180GVS8"/>
<dbReference type="PANTHER" id="PTHR47417:SF1">
    <property type="entry name" value="SMR DOMAIN-CONTAINING PROTEIN YPL199C"/>
    <property type="match status" value="1"/>
</dbReference>
<name>A0A180GVS8_PUCT1</name>
<accession>A0A180GVS8</accession>
<evidence type="ECO:0000313" key="4">
    <source>
        <dbReference type="EnsemblFungi" id="PTTG_26183-t43_1-p1"/>
    </source>
</evidence>
<reference evidence="4" key="4">
    <citation type="submission" date="2025-05" db="UniProtKB">
        <authorList>
            <consortium name="EnsemblFungi"/>
        </authorList>
    </citation>
    <scope>IDENTIFICATION</scope>
    <source>
        <strain evidence="4">isolate 1-1 / race 1 (BBBD)</strain>
    </source>
</reference>
<sequence length="335" mass="37917">MNALKFLIVTSLLAHGCSSSLASLRDLEHVGSPTKTIQIIAYKFFLIWISLKAYNSISKAPKLFLDQVKTVDSKRYPPDYHFTEFPNDTPVGKGKPVYPQIKRKFRKAKWTERENQVVNSGQHLPAYRPQDWGFSPADPKLIETKSQKNARRVTVLRGAAARQGLNMMKLRNKASLASNPKLAKSLKKQAERHQLARDRLNDEAAALIYKEHNQNSLPGTSDLHNLYAREAKMYANEAIDQAKKAGTPEWLVFIVGKGKHSPNGEAQLRPVIVELVQTKNLEHEIPNGNEGRILVRVNPPQAEVVPTERPSVFDRIGFTKRRSVFDRIDSTKHRT</sequence>
<dbReference type="Gene3D" id="3.30.1370.110">
    <property type="match status" value="1"/>
</dbReference>
<feature type="domain" description="Smr" evidence="2">
    <location>
        <begin position="221"/>
        <end position="298"/>
    </location>
</feature>
<dbReference type="PROSITE" id="PS50828">
    <property type="entry name" value="SMR"/>
    <property type="match status" value="1"/>
</dbReference>
<reference evidence="4 5" key="3">
    <citation type="journal article" date="2017" name="G3 (Bethesda)">
        <title>Comparative analysis highlights variable genome content of wheat rusts and divergence of the mating loci.</title>
        <authorList>
            <person name="Cuomo C.A."/>
            <person name="Bakkeren G."/>
            <person name="Khalil H.B."/>
            <person name="Panwar V."/>
            <person name="Joly D."/>
            <person name="Linning R."/>
            <person name="Sakthikumar S."/>
            <person name="Song X."/>
            <person name="Adiconis X."/>
            <person name="Fan L."/>
            <person name="Goldberg J.M."/>
            <person name="Levin J.Z."/>
            <person name="Young S."/>
            <person name="Zeng Q."/>
            <person name="Anikster Y."/>
            <person name="Bruce M."/>
            <person name="Wang M."/>
            <person name="Yin C."/>
            <person name="McCallum B."/>
            <person name="Szabo L.J."/>
            <person name="Hulbert S."/>
            <person name="Chen X."/>
            <person name="Fellers J.P."/>
        </authorList>
    </citation>
    <scope>NUCLEOTIDE SEQUENCE</scope>
    <source>
        <strain evidence="5">Isolate 1-1 / race 1 (BBBD)</strain>
        <strain evidence="4">isolate 1-1 / race 1 (BBBD)</strain>
    </source>
</reference>
<feature type="chain" id="PRO_5008110342" evidence="1">
    <location>
        <begin position="20"/>
        <end position="335"/>
    </location>
</feature>
<gene>
    <name evidence="3" type="ORF">PTTG_26183</name>
</gene>
<dbReference type="Proteomes" id="UP000005240">
    <property type="component" value="Unassembled WGS sequence"/>
</dbReference>
<dbReference type="AlphaFoldDB" id="A0A180GVS8"/>